<dbReference type="Proteomes" id="UP000601435">
    <property type="component" value="Unassembled WGS sequence"/>
</dbReference>
<proteinExistence type="inferred from homology"/>
<protein>
    <recommendedName>
        <fullName evidence="3">Peptidase M14 domain-containing protein</fullName>
    </recommendedName>
</protein>
<evidence type="ECO:0000313" key="4">
    <source>
        <dbReference type="EMBL" id="CAE7844894.1"/>
    </source>
</evidence>
<name>A0A812ZZI0_9DINO</name>
<accession>A0A812ZZI0</accession>
<dbReference type="Gene3D" id="3.40.630.10">
    <property type="entry name" value="Zn peptidases"/>
    <property type="match status" value="1"/>
</dbReference>
<evidence type="ECO:0000313" key="5">
    <source>
        <dbReference type="Proteomes" id="UP000601435"/>
    </source>
</evidence>
<evidence type="ECO:0000259" key="3">
    <source>
        <dbReference type="PROSITE" id="PS52035"/>
    </source>
</evidence>
<keyword evidence="5" id="KW-1185">Reference proteome</keyword>
<gene>
    <name evidence="4" type="ORF">SNEC2469_LOCUS25914</name>
</gene>
<reference evidence="4" key="1">
    <citation type="submission" date="2021-02" db="EMBL/GenBank/DDBJ databases">
        <authorList>
            <person name="Dougan E. K."/>
            <person name="Rhodes N."/>
            <person name="Thang M."/>
            <person name="Chan C."/>
        </authorList>
    </citation>
    <scope>NUCLEOTIDE SEQUENCE</scope>
</reference>
<organism evidence="4 5">
    <name type="scientific">Symbiodinium necroappetens</name>
    <dbReference type="NCBI Taxonomy" id="1628268"/>
    <lineage>
        <taxon>Eukaryota</taxon>
        <taxon>Sar</taxon>
        <taxon>Alveolata</taxon>
        <taxon>Dinophyceae</taxon>
        <taxon>Suessiales</taxon>
        <taxon>Symbiodiniaceae</taxon>
        <taxon>Symbiodinium</taxon>
    </lineage>
</organism>
<dbReference type="CDD" id="cd06231">
    <property type="entry name" value="M14_REP34-like"/>
    <property type="match status" value="1"/>
</dbReference>
<dbReference type="PROSITE" id="PS52035">
    <property type="entry name" value="PEPTIDASE_M14"/>
    <property type="match status" value="1"/>
</dbReference>
<dbReference type="GO" id="GO:0008270">
    <property type="term" value="F:zinc ion binding"/>
    <property type="evidence" value="ECO:0007669"/>
    <property type="project" value="InterPro"/>
</dbReference>
<dbReference type="Pfam" id="PF00246">
    <property type="entry name" value="Peptidase_M14"/>
    <property type="match status" value="1"/>
</dbReference>
<dbReference type="AlphaFoldDB" id="A0A812ZZI0"/>
<dbReference type="GO" id="GO:0006508">
    <property type="term" value="P:proteolysis"/>
    <property type="evidence" value="ECO:0007669"/>
    <property type="project" value="InterPro"/>
</dbReference>
<dbReference type="InterPro" id="IPR000834">
    <property type="entry name" value="Peptidase_M14"/>
</dbReference>
<comment type="similarity">
    <text evidence="1 2">Belongs to the peptidase M14 family.</text>
</comment>
<dbReference type="OrthoDB" id="407729at2759"/>
<evidence type="ECO:0000256" key="1">
    <source>
        <dbReference type="ARBA" id="ARBA00005988"/>
    </source>
</evidence>
<dbReference type="GO" id="GO:0004181">
    <property type="term" value="F:metallocarboxypeptidase activity"/>
    <property type="evidence" value="ECO:0007669"/>
    <property type="project" value="InterPro"/>
</dbReference>
<comment type="caution">
    <text evidence="4">The sequence shown here is derived from an EMBL/GenBank/DDBJ whole genome shotgun (WGS) entry which is preliminary data.</text>
</comment>
<evidence type="ECO:0000256" key="2">
    <source>
        <dbReference type="PROSITE-ProRule" id="PRU01379"/>
    </source>
</evidence>
<dbReference type="EMBL" id="CAJNJA010051820">
    <property type="protein sequence ID" value="CAE7844894.1"/>
    <property type="molecule type" value="Genomic_DNA"/>
</dbReference>
<sequence>MAQFYPIGKLGTPWGPLERQEWLAKQSIQRSYQEEVLSKIQKLAGDFEVVQYGALSYDTEKYPLFALKTPGFGKTGKPLVLVTGGVHGYETSGVQGALRFLETRAKEYAADFDIMVAPCVSPWGYETVNRWNPNAVDPNRSFKKDTDSEEAAAVLKLVSSIELPVVLHMDLHETTDTDESEFRVAKAARDGKESHEPDVVPDGFYTVGDTENPQAEFQAAIIDAVRKVTHIAPPDPKGRIIGEPICQEGVINYPIKTFHVCSSIITGAKFVSTTEVYPDSPKVTDALCNEAQVAAVSGALEFVKQSIRAETATAQA</sequence>
<feature type="domain" description="Peptidase M14" evidence="3">
    <location>
        <begin position="28"/>
        <end position="316"/>
    </location>
</feature>
<comment type="caution">
    <text evidence="2">Lacks conserved residue(s) required for the propagation of feature annotation.</text>
</comment>
<dbReference type="SUPFAM" id="SSF53187">
    <property type="entry name" value="Zn-dependent exopeptidases"/>
    <property type="match status" value="1"/>
</dbReference>